<evidence type="ECO:0008006" key="3">
    <source>
        <dbReference type="Google" id="ProtNLM"/>
    </source>
</evidence>
<dbReference type="PANTHER" id="PTHR24637:SF428">
    <property type="entry name" value="SCAVENGER RECEPTOR CLASS A MEMBER 3"/>
    <property type="match status" value="1"/>
</dbReference>
<accession>A0A6J5RMY7</accession>
<organism evidence="2">
    <name type="scientific">uncultured Caudovirales phage</name>
    <dbReference type="NCBI Taxonomy" id="2100421"/>
    <lineage>
        <taxon>Viruses</taxon>
        <taxon>Duplodnaviria</taxon>
        <taxon>Heunggongvirae</taxon>
        <taxon>Uroviricota</taxon>
        <taxon>Caudoviricetes</taxon>
        <taxon>Peduoviridae</taxon>
        <taxon>Maltschvirus</taxon>
        <taxon>Maltschvirus maltsch</taxon>
    </lineage>
</organism>
<name>A0A6J5RMY7_9CAUD</name>
<dbReference type="PANTHER" id="PTHR24637">
    <property type="entry name" value="COLLAGEN"/>
    <property type="match status" value="1"/>
</dbReference>
<sequence length="667" mass="67534">MANEWTINENVISTWTVTGEPLVTWDVVTNMETGTQGPPGADGADGADGTGSFSAAVVLLVPSLTPASGDTIYLMQYVPNAPGSLAVDSGNEYDCPVNWEITISYINSDLWVEDPNQHVLLMFPGDLMPTVYALVHAVDFEPVEVLGGQVVSVGCGGAGLFTPALWVGSNAGAGLGGFIDPLVAATSFIPHSVTSKEVQIATWTGFTGTLSTITSSDTLADALEIVDGFDLTGTQGDPGPQGDPGAQGDPGPQGDPGVPALWNFTGAYSSGDAYAVGDVATFGGQTWYRIDANGGTVGNAPAEGTFWTLIAAEGIQGDPGAQGDPGIQGDPGSPGADGDQWATTSTSTLTISAGTKTLTVEADLSWTPGQSVIIAYDAGHHIHGTVTSYSGTTLVVEHDKHTGSGTYSVWSVNLDGAIGATLGVGLIAIDGLTPAANRLPYFTGATTADLATFTAAGRALVAGDLNSDQRTTLGLGGAAVLDVGTVSGTVVAGNDVRLTSFPLLASAQYTASTSLTSTAAALTNNRLYYVPFLVTVSTTFDRIAINHTATAASAGSVARLGIYNSASGVPSTRVLDAGTVDLTTAAALKPITISQTLAPGIYWLAAVAQFTGSPTFATAPPSIAVPSDTSTATGTKFEAGVTGTLPATATPGATNTTQPPVLYLRKA</sequence>
<reference evidence="2" key="1">
    <citation type="submission" date="2020-05" db="EMBL/GenBank/DDBJ databases">
        <authorList>
            <person name="Chiriac C."/>
            <person name="Salcher M."/>
            <person name="Ghai R."/>
            <person name="Kavagutti S V."/>
        </authorList>
    </citation>
    <scope>NUCLEOTIDE SEQUENCE</scope>
</reference>
<feature type="region of interest" description="Disordered" evidence="1">
    <location>
        <begin position="315"/>
        <end position="342"/>
    </location>
</feature>
<dbReference type="Gene3D" id="1.20.5.320">
    <property type="entry name" value="6-Phosphogluconate Dehydrogenase, domain 3"/>
    <property type="match status" value="2"/>
</dbReference>
<evidence type="ECO:0000313" key="2">
    <source>
        <dbReference type="EMBL" id="CAB4195051.1"/>
    </source>
</evidence>
<protein>
    <recommendedName>
        <fullName evidence="3">Collagen triple helix repeat</fullName>
    </recommendedName>
</protein>
<proteinExistence type="predicted"/>
<gene>
    <name evidence="2" type="ORF">UFOVP1279_18</name>
</gene>
<evidence type="ECO:0000256" key="1">
    <source>
        <dbReference type="SAM" id="MobiDB-lite"/>
    </source>
</evidence>
<feature type="region of interest" description="Disordered" evidence="1">
    <location>
        <begin position="230"/>
        <end position="260"/>
    </location>
</feature>
<dbReference type="EMBL" id="LR797224">
    <property type="protein sequence ID" value="CAB4195051.1"/>
    <property type="molecule type" value="Genomic_DNA"/>
</dbReference>
<feature type="compositionally biased region" description="Low complexity" evidence="1">
    <location>
        <begin position="235"/>
        <end position="257"/>
    </location>
</feature>